<dbReference type="EMBL" id="KZ859003">
    <property type="protein sequence ID" value="RDW25412.1"/>
    <property type="molecule type" value="Genomic_DNA"/>
</dbReference>
<dbReference type="OrthoDB" id="4074524at2759"/>
<evidence type="ECO:0000313" key="2">
    <source>
        <dbReference type="Proteomes" id="UP000256601"/>
    </source>
</evidence>
<organism evidence="1 2">
    <name type="scientific">Yarrowia lipolytica</name>
    <name type="common">Candida lipolytica</name>
    <dbReference type="NCBI Taxonomy" id="4952"/>
    <lineage>
        <taxon>Eukaryota</taxon>
        <taxon>Fungi</taxon>
        <taxon>Dikarya</taxon>
        <taxon>Ascomycota</taxon>
        <taxon>Saccharomycotina</taxon>
        <taxon>Dipodascomycetes</taxon>
        <taxon>Dipodascales</taxon>
        <taxon>Dipodascales incertae sedis</taxon>
        <taxon>Yarrowia</taxon>
    </lineage>
</organism>
<proteinExistence type="predicted"/>
<dbReference type="AlphaFoldDB" id="A0A371C5G1"/>
<gene>
    <name evidence="1" type="ORF">B0I71DRAFT_132644</name>
</gene>
<accession>A0A371C5G1</accession>
<protein>
    <submittedName>
        <fullName evidence="1">Uncharacterized protein</fullName>
    </submittedName>
</protein>
<sequence length="92" mass="10757">MSSQSPRSTLLSTTMLTNDEYSYYDMGKSPDGICHVTMALKKSQGFVWNQDIFVSRYHQARCGEFQQFDECTQTEVQEIRVDEDEEVFHMDK</sequence>
<dbReference type="Proteomes" id="UP000256601">
    <property type="component" value="Unassembled WGS sequence"/>
</dbReference>
<evidence type="ECO:0000313" key="1">
    <source>
        <dbReference type="EMBL" id="RDW25412.1"/>
    </source>
</evidence>
<reference evidence="1 2" key="1">
    <citation type="submission" date="2018-07" db="EMBL/GenBank/DDBJ databases">
        <title>Draft Genome Assemblies for Five Robust Yarrowia lipolytica Strains Exhibiting High Lipid Production and Pentose Sugar Utilization and Sugar Alcohol Secretion from Undetoxified Lignocellulosic Biomass Hydrolysates.</title>
        <authorList>
            <consortium name="DOE Joint Genome Institute"/>
            <person name="Walker C."/>
            <person name="Ryu S."/>
            <person name="Na H."/>
            <person name="Zane M."/>
            <person name="LaButti K."/>
            <person name="Lipzen A."/>
            <person name="Haridas S."/>
            <person name="Barry K."/>
            <person name="Grigoriev I.V."/>
            <person name="Quarterman J."/>
            <person name="Slininger P."/>
            <person name="Dien B."/>
            <person name="Trinh C.T."/>
        </authorList>
    </citation>
    <scope>NUCLEOTIDE SEQUENCE [LARGE SCALE GENOMIC DNA]</scope>
    <source>
        <strain evidence="1 2">YB392</strain>
    </source>
</reference>
<name>A0A371C5G1_YARLL</name>